<dbReference type="GO" id="GO:0016887">
    <property type="term" value="F:ATP hydrolysis activity"/>
    <property type="evidence" value="ECO:0007669"/>
    <property type="project" value="UniProtKB-UniRule"/>
</dbReference>
<dbReference type="GO" id="GO:0006515">
    <property type="term" value="P:protein quality control for misfolded or incompletely synthesized proteins"/>
    <property type="evidence" value="ECO:0007669"/>
    <property type="project" value="UniProtKB-UniRule"/>
</dbReference>
<dbReference type="FunFam" id="2.30.130.40:FF:000004">
    <property type="entry name" value="Lon protease homolog, mitochondrial"/>
    <property type="match status" value="1"/>
</dbReference>
<accession>A0A8C2PBZ7</accession>
<dbReference type="InterPro" id="IPR004815">
    <property type="entry name" value="Lon_bac/euk-typ"/>
</dbReference>
<dbReference type="InterPro" id="IPR046336">
    <property type="entry name" value="Lon_prtase_N_sf"/>
</dbReference>
<keyword evidence="2 11" id="KW-0645">Protease</keyword>
<dbReference type="SUPFAM" id="SSF52540">
    <property type="entry name" value="P-loop containing nucleoside triphosphate hydrolases"/>
    <property type="match status" value="1"/>
</dbReference>
<dbReference type="GO" id="GO:0051131">
    <property type="term" value="P:chaperone-mediated protein complex assembly"/>
    <property type="evidence" value="ECO:0007669"/>
    <property type="project" value="UniProtKB-UniRule"/>
</dbReference>
<dbReference type="InterPro" id="IPR015947">
    <property type="entry name" value="PUA-like_sf"/>
</dbReference>
<keyword evidence="6 11" id="KW-0067">ATP-binding</keyword>
<dbReference type="Pfam" id="PF02190">
    <property type="entry name" value="LON_substr_bdg"/>
    <property type="match status" value="1"/>
</dbReference>
<dbReference type="SMART" id="SM00464">
    <property type="entry name" value="LON"/>
    <property type="match status" value="1"/>
</dbReference>
<dbReference type="Ensembl" id="ENSCHIT00010024893.1">
    <property type="protein sequence ID" value="ENSCHIP00010017775.1"/>
    <property type="gene ID" value="ENSCHIG00010012971.1"/>
</dbReference>
<keyword evidence="8 11" id="KW-0238">DNA-binding</keyword>
<dbReference type="FunFam" id="1.20.5.5270:FF:000001">
    <property type="entry name" value="Lon protease homolog, mitochondrial"/>
    <property type="match status" value="1"/>
</dbReference>
<dbReference type="PROSITE" id="PS01046">
    <property type="entry name" value="LON_SER"/>
    <property type="match status" value="1"/>
</dbReference>
<evidence type="ECO:0000256" key="8">
    <source>
        <dbReference type="ARBA" id="ARBA00023125"/>
    </source>
</evidence>
<gene>
    <name evidence="11" type="primary">LONP1</name>
</gene>
<dbReference type="SUPFAM" id="SSF88697">
    <property type="entry name" value="PUA domain-like"/>
    <property type="match status" value="1"/>
</dbReference>
<keyword evidence="5 11" id="KW-0720">Serine protease</keyword>
<dbReference type="InterPro" id="IPR008268">
    <property type="entry name" value="Peptidase_S16_AS"/>
</dbReference>
<feature type="transit peptide" description="Mitochondrion" evidence="11">
    <location>
        <begin position="1"/>
        <end position="112"/>
    </location>
</feature>
<dbReference type="PRINTS" id="PR00830">
    <property type="entry name" value="ENDOLAPTASE"/>
</dbReference>
<evidence type="ECO:0000256" key="9">
    <source>
        <dbReference type="ARBA" id="ARBA00023128"/>
    </source>
</evidence>
<dbReference type="InterPro" id="IPR020568">
    <property type="entry name" value="Ribosomal_Su5_D2-typ_SF"/>
</dbReference>
<evidence type="ECO:0000256" key="2">
    <source>
        <dbReference type="ARBA" id="ARBA00022670"/>
    </source>
</evidence>
<feature type="compositionally biased region" description="Basic and acidic residues" evidence="14">
    <location>
        <begin position="807"/>
        <end position="826"/>
    </location>
</feature>
<dbReference type="GO" id="GO:0043565">
    <property type="term" value="F:sequence-specific DNA binding"/>
    <property type="evidence" value="ECO:0007669"/>
    <property type="project" value="UniProtKB-UniRule"/>
</dbReference>
<dbReference type="InterPro" id="IPR027503">
    <property type="entry name" value="Lonm_euk"/>
</dbReference>
<dbReference type="FunFam" id="1.20.58.1480:FF:000002">
    <property type="entry name" value="Lon protease homolog, mitochondrial"/>
    <property type="match status" value="1"/>
</dbReference>
<dbReference type="GO" id="GO:0003697">
    <property type="term" value="F:single-stranded DNA binding"/>
    <property type="evidence" value="ECO:0007669"/>
    <property type="project" value="TreeGrafter"/>
</dbReference>
<dbReference type="InterPro" id="IPR027065">
    <property type="entry name" value="Lon_Prtase"/>
</dbReference>
<dbReference type="Gene3D" id="1.20.58.1480">
    <property type="match status" value="1"/>
</dbReference>
<feature type="domain" description="Lon N-terminal" evidence="16">
    <location>
        <begin position="170"/>
        <end position="416"/>
    </location>
</feature>
<evidence type="ECO:0000256" key="6">
    <source>
        <dbReference type="ARBA" id="ARBA00022840"/>
    </source>
</evidence>
<feature type="region of interest" description="Disordered" evidence="14">
    <location>
        <begin position="1"/>
        <end position="42"/>
    </location>
</feature>
<dbReference type="GO" id="GO:0070407">
    <property type="term" value="P:oxidation-dependent protein catabolic process"/>
    <property type="evidence" value="ECO:0007669"/>
    <property type="project" value="UniProtKB-UniRule"/>
</dbReference>
<dbReference type="InterPro" id="IPR014721">
    <property type="entry name" value="Ribsml_uS5_D2-typ_fold_subgr"/>
</dbReference>
<comment type="function">
    <text evidence="11">ATP-dependent serine protease that mediates the selective degradation of misfolded, unassembled or oxidatively damaged polypeptides as well as certain short-lived regulatory proteins in the mitochondrial matrix. May also have a chaperone function in the assembly of inner membrane protein complexes. Participates in the regulation of mitochondrial gene expression and in the maintenance of the integrity of the mitochondrial genome. Binds to mitochondrial promoters and RNA in a single-stranded, site-specific, and strand-specific manner. May regulate mitochondrial DNA replication and/or gene expression using site-specific, single-stranded DNA binding to target the degradation of regulatory proteins binding to adjacent sites in mitochondrial promoters.</text>
</comment>
<evidence type="ECO:0000256" key="13">
    <source>
        <dbReference type="RuleBase" id="RU000591"/>
    </source>
</evidence>
<protein>
    <recommendedName>
        <fullName evidence="11">Lon protease homolog, mitochondrial</fullName>
        <ecNumber evidence="11">3.4.21.53</ecNumber>
    </recommendedName>
    <alternativeName>
        <fullName evidence="11">Lon protease-like protein</fullName>
        <shortName evidence="11">LONP</shortName>
    </alternativeName>
    <alternativeName>
        <fullName evidence="11">Mitochondrial ATP-dependent protease Lon</fullName>
    </alternativeName>
    <alternativeName>
        <fullName evidence="11">Serine protease 15</fullName>
    </alternativeName>
</protein>
<feature type="compositionally biased region" description="Basic residues" evidence="14">
    <location>
        <begin position="280"/>
        <end position="289"/>
    </location>
</feature>
<dbReference type="GO" id="GO:0004176">
    <property type="term" value="F:ATP-dependent peptidase activity"/>
    <property type="evidence" value="ECO:0007669"/>
    <property type="project" value="UniProtKB-UniRule"/>
</dbReference>
<dbReference type="InterPro" id="IPR008269">
    <property type="entry name" value="Lon_proteolytic"/>
</dbReference>
<evidence type="ECO:0000256" key="1">
    <source>
        <dbReference type="ARBA" id="ARBA00004305"/>
    </source>
</evidence>
<reference evidence="17" key="1">
    <citation type="submission" date="2019-03" db="EMBL/GenBank/DDBJ databases">
        <title>Genome sequencing and reference-guided assembly of Black Bengal Goat (Capra hircus).</title>
        <authorList>
            <person name="Siddiki A.Z."/>
            <person name="Baten A."/>
            <person name="Billah M."/>
            <person name="Alam M.A.U."/>
            <person name="Shawrob K.S.M."/>
            <person name="Saha S."/>
            <person name="Chowdhury M."/>
            <person name="Rahman A.H."/>
            <person name="Stear M."/>
            <person name="Miah G."/>
            <person name="Das G.B."/>
            <person name="Hossain M.M."/>
            <person name="Kumkum M."/>
            <person name="Islam M.S."/>
            <person name="Mollah A.M."/>
            <person name="Ahsan A."/>
            <person name="Tusar F."/>
            <person name="Khan M.K.I."/>
        </authorList>
    </citation>
    <scope>NUCLEOTIDE SEQUENCE [LARGE SCALE GENOMIC DNA]</scope>
</reference>
<evidence type="ECO:0000256" key="5">
    <source>
        <dbReference type="ARBA" id="ARBA00022825"/>
    </source>
</evidence>
<evidence type="ECO:0000256" key="12">
    <source>
        <dbReference type="PROSITE-ProRule" id="PRU01122"/>
    </source>
</evidence>
<evidence type="ECO:0000256" key="7">
    <source>
        <dbReference type="ARBA" id="ARBA00022946"/>
    </source>
</evidence>
<feature type="domain" description="Lon proteolytic" evidence="15">
    <location>
        <begin position="783"/>
        <end position="976"/>
    </location>
</feature>
<feature type="active site" evidence="11 12">
    <location>
        <position position="882"/>
    </location>
</feature>
<dbReference type="InterPro" id="IPR003593">
    <property type="entry name" value="AAA+_ATPase"/>
</dbReference>
<dbReference type="PROSITE" id="PS51787">
    <property type="entry name" value="LON_N"/>
    <property type="match status" value="1"/>
</dbReference>
<dbReference type="InterPro" id="IPR054594">
    <property type="entry name" value="Lon_lid"/>
</dbReference>
<dbReference type="HAMAP" id="MF_03120">
    <property type="entry name" value="lonm_euk"/>
    <property type="match status" value="1"/>
</dbReference>
<evidence type="ECO:0000259" key="15">
    <source>
        <dbReference type="PROSITE" id="PS51786"/>
    </source>
</evidence>
<comment type="subcellular location">
    <subcellularLocation>
        <location evidence="1 11">Mitochondrion matrix</location>
    </subcellularLocation>
</comment>
<dbReference type="GO" id="GO:0034599">
    <property type="term" value="P:cellular response to oxidative stress"/>
    <property type="evidence" value="ECO:0007669"/>
    <property type="project" value="UniProtKB-UniRule"/>
</dbReference>
<dbReference type="PANTHER" id="PTHR43718">
    <property type="entry name" value="LON PROTEASE"/>
    <property type="match status" value="1"/>
</dbReference>
<organism evidence="17">
    <name type="scientific">Capra hircus</name>
    <name type="common">Goat</name>
    <dbReference type="NCBI Taxonomy" id="9925"/>
    <lineage>
        <taxon>Eukaryota</taxon>
        <taxon>Metazoa</taxon>
        <taxon>Chordata</taxon>
        <taxon>Craniata</taxon>
        <taxon>Vertebrata</taxon>
        <taxon>Euteleostomi</taxon>
        <taxon>Mammalia</taxon>
        <taxon>Eutheria</taxon>
        <taxon>Laurasiatheria</taxon>
        <taxon>Artiodactyla</taxon>
        <taxon>Ruminantia</taxon>
        <taxon>Pecora</taxon>
        <taxon>Bovidae</taxon>
        <taxon>Caprinae</taxon>
        <taxon>Capra</taxon>
    </lineage>
</organism>
<evidence type="ECO:0000259" key="16">
    <source>
        <dbReference type="PROSITE" id="PS51787"/>
    </source>
</evidence>
<dbReference type="Pfam" id="PF00004">
    <property type="entry name" value="AAA"/>
    <property type="match status" value="1"/>
</dbReference>
<evidence type="ECO:0000256" key="10">
    <source>
        <dbReference type="ARBA" id="ARBA00050665"/>
    </source>
</evidence>
<keyword evidence="7 11" id="KW-0809">Transit peptide</keyword>
<dbReference type="PANTHER" id="PTHR43718:SF2">
    <property type="entry name" value="LON PROTEASE HOMOLOG, MITOCHONDRIAL"/>
    <property type="match status" value="1"/>
</dbReference>
<dbReference type="FunFam" id="3.40.50.300:FF:000021">
    <property type="entry name" value="Lon protease homolog"/>
    <property type="match status" value="1"/>
</dbReference>
<dbReference type="GO" id="GO:0004252">
    <property type="term" value="F:serine-type endopeptidase activity"/>
    <property type="evidence" value="ECO:0007669"/>
    <property type="project" value="UniProtKB-UniRule"/>
</dbReference>
<feature type="compositionally biased region" description="Basic and acidic residues" evidence="14">
    <location>
        <begin position="290"/>
        <end position="302"/>
    </location>
</feature>
<dbReference type="FunFam" id="3.30.230.10:FF:000015">
    <property type="entry name" value="Lon protease homolog, mitochondrial"/>
    <property type="match status" value="1"/>
</dbReference>
<evidence type="ECO:0000256" key="11">
    <source>
        <dbReference type="HAMAP-Rule" id="MF_03120"/>
    </source>
</evidence>
<dbReference type="EC" id="3.4.21.53" evidence="11"/>
<dbReference type="Pfam" id="PF22667">
    <property type="entry name" value="Lon_lid"/>
    <property type="match status" value="1"/>
</dbReference>
<dbReference type="NCBIfam" id="TIGR00763">
    <property type="entry name" value="lon"/>
    <property type="match status" value="1"/>
</dbReference>
<dbReference type="PROSITE" id="PS51786">
    <property type="entry name" value="LON_PROTEOLYTIC"/>
    <property type="match status" value="1"/>
</dbReference>
<dbReference type="Gene3D" id="2.30.130.40">
    <property type="entry name" value="LON domain-like"/>
    <property type="match status" value="1"/>
</dbReference>
<name>A0A8C2PBZ7_CAPHI</name>
<proteinExistence type="inferred from homology"/>
<dbReference type="Pfam" id="PF05362">
    <property type="entry name" value="Lon_C"/>
    <property type="match status" value="1"/>
</dbReference>
<keyword evidence="4 11" id="KW-0378">Hydrolase</keyword>
<dbReference type="AlphaFoldDB" id="A0A8C2PBZ7"/>
<evidence type="ECO:0000256" key="3">
    <source>
        <dbReference type="ARBA" id="ARBA00022741"/>
    </source>
</evidence>
<dbReference type="InterPro" id="IPR027417">
    <property type="entry name" value="P-loop_NTPase"/>
</dbReference>
<evidence type="ECO:0000313" key="17">
    <source>
        <dbReference type="Ensembl" id="ENSCHIP00010017775.1"/>
    </source>
</evidence>
<dbReference type="SMART" id="SM00382">
    <property type="entry name" value="AAA"/>
    <property type="match status" value="1"/>
</dbReference>
<reference evidence="17" key="2">
    <citation type="submission" date="2025-08" db="UniProtKB">
        <authorList>
            <consortium name="Ensembl"/>
        </authorList>
    </citation>
    <scope>IDENTIFICATION</scope>
</reference>
<dbReference type="InterPro" id="IPR003111">
    <property type="entry name" value="Lon_prtase_N"/>
</dbReference>
<dbReference type="GO" id="GO:0005524">
    <property type="term" value="F:ATP binding"/>
    <property type="evidence" value="ECO:0007669"/>
    <property type="project" value="UniProtKB-UniRule"/>
</dbReference>
<comment type="similarity">
    <text evidence="11 12 13">Belongs to the peptidase S16 family.</text>
</comment>
<feature type="region of interest" description="Disordered" evidence="14">
    <location>
        <begin position="805"/>
        <end position="831"/>
    </location>
</feature>
<comment type="subunit">
    <text evidence="11">Homohexamer. Organized in a ring with a central cavity. The ATP-binding and proteolytic domains (AP-domain) form a hexameric chamber, while the N-terminal domain is arranged as a trimer of dimers. DNA and RNA binding is stimulated by substrate and inhibited by ATP binding. Interacts with TWNK and mitochondrial DNA polymerase subunit POLG.</text>
</comment>
<evidence type="ECO:0000256" key="14">
    <source>
        <dbReference type="SAM" id="MobiDB-lite"/>
    </source>
</evidence>
<sequence length="986" mass="108998">MSSPRSHPFPATPPAGTQTRAGRHVRPSQAHGNDASLTRRQDGRAMAGGTGCVRLWGAARCWALRRPLLAAAGGRVPTAARAWLPRGQRACDASPPWALWGQSPAAAGHWRGLWEANNRSGGGAFSGSEDASEGGAEDGASGVGGSAGGGEGPVITALTPMMIPDVFPHLPLIAVTRNPVFPRFIKIVEVKNKKLVELLRRKVRLAQPYAGVFLKKDDNNESDVVENLDEIYHTGTFVQIHEMQDLGDKLRMIVMGHRRVHINRQLEVEPEEPEGENKQKLRKKPKRSKKEAEEDGATKRPLEVVVGPGHSPAGEVLMVEVENVVHEDFQVTEEVKALTAEIVKTIRDIIALNPLYRESVLQMMQAGHRVVDNPIYLSDMGAALTGAESHELQEVLEETNIPKRLYKALSLLKKEFELSKLQQRLGREVEEKIKQTHRKYLLQEQLKIIKKELGLEKDDKDAIEELSKLGLLDNHSSEFNVTRNYLDWLTSIPWGKHSNENLDLARAQAVLEEDHYGMEDVKKRILEFIAVSQLRGSTQGKILCFYGPPGVGKTSIARSIARALNREYFRFSVGGMTDVAEIKGHRRTYVGAMPGKIIQCLKKTKTENPLVLIDEVDKIGRGYQGDPSSALLELLDPEQNANFLDHYLDVPVDLSKVLFICTANITETIPEPLRDRMEMINVSGYVAQEKLAIAERYLVPQARALCGLDESKAKLSSDVLTLLIKQYCRESGVRNLQKQVEKVLRKSAYKIVSGEAEFVEVTPENLQDFVGKPVFTVERMYDVTPPGVVMGLAWTAMGGSTLFVETSLRRPRDRDSDSDNGDKDGSLEVTGQLGEVMKESARIAYTFARAFLMQHDASNKFLVTSHIHLHVPEGATPKDGPSAGCTIVTALLSLALDRPVRQNLAMTGEVSLTGKVLPVGGIKEKTIAAKRAGVTCIVLPAENKKDFYDLAAFITEGLEVHFVEHYREIFDIAFPEERAEALAVGR</sequence>
<feature type="region of interest" description="Disordered" evidence="14">
    <location>
        <begin position="121"/>
        <end position="148"/>
    </location>
</feature>
<dbReference type="Gene3D" id="3.40.50.300">
    <property type="entry name" value="P-loop containing nucleotide triphosphate hydrolases"/>
    <property type="match status" value="1"/>
</dbReference>
<dbReference type="SUPFAM" id="SSF54211">
    <property type="entry name" value="Ribosomal protein S5 domain 2-like"/>
    <property type="match status" value="1"/>
</dbReference>
<comment type="catalytic activity">
    <reaction evidence="10 11">
        <text>Hydrolysis of proteins in presence of ATP.</text>
        <dbReference type="EC" id="3.4.21.53"/>
    </reaction>
</comment>
<evidence type="ECO:0000256" key="4">
    <source>
        <dbReference type="ARBA" id="ARBA00022801"/>
    </source>
</evidence>
<feature type="chain" id="PRO_5035033299" description="Lon protease homolog, mitochondrial" evidence="11">
    <location>
        <begin position="113"/>
        <end position="986"/>
    </location>
</feature>
<dbReference type="GO" id="GO:0007005">
    <property type="term" value="P:mitochondrion organization"/>
    <property type="evidence" value="ECO:0007669"/>
    <property type="project" value="TreeGrafter"/>
</dbReference>
<feature type="binding site" evidence="11">
    <location>
        <begin position="547"/>
        <end position="554"/>
    </location>
    <ligand>
        <name>ATP</name>
        <dbReference type="ChEBI" id="CHEBI:30616"/>
    </ligand>
</feature>
<feature type="region of interest" description="Disordered" evidence="14">
    <location>
        <begin position="265"/>
        <end position="307"/>
    </location>
</feature>
<keyword evidence="3 11" id="KW-0547">Nucleotide-binding</keyword>
<keyword evidence="9 11" id="KW-0496">Mitochondrion</keyword>
<feature type="active site" evidence="11 12">
    <location>
        <position position="925"/>
    </location>
</feature>
<dbReference type="InterPro" id="IPR003959">
    <property type="entry name" value="ATPase_AAA_core"/>
</dbReference>
<dbReference type="Gene3D" id="1.10.8.60">
    <property type="match status" value="1"/>
</dbReference>
<dbReference type="CDD" id="cd19500">
    <property type="entry name" value="RecA-like_Lon"/>
    <property type="match status" value="1"/>
</dbReference>
<dbReference type="Gene3D" id="3.30.230.10">
    <property type="match status" value="1"/>
</dbReference>
<dbReference type="GO" id="GO:0005759">
    <property type="term" value="C:mitochondrial matrix"/>
    <property type="evidence" value="ECO:0007669"/>
    <property type="project" value="UniProtKB-SubCell"/>
</dbReference>
<dbReference type="FunFam" id="1.10.8.60:FF:000043">
    <property type="entry name" value="Lon protease homolog, mitochondrial"/>
    <property type="match status" value="1"/>
</dbReference>